<dbReference type="Proteomes" id="UP001515480">
    <property type="component" value="Unassembled WGS sequence"/>
</dbReference>
<dbReference type="Gene3D" id="3.40.50.1820">
    <property type="entry name" value="alpha/beta hydrolase"/>
    <property type="match status" value="1"/>
</dbReference>
<dbReference type="InterPro" id="IPR050300">
    <property type="entry name" value="GDXG_lipolytic_enzyme"/>
</dbReference>
<reference evidence="2 3" key="1">
    <citation type="journal article" date="2024" name="Science">
        <title>Giant polyketide synthase enzymes in the biosynthesis of giant marine polyether toxins.</title>
        <authorList>
            <person name="Fallon T.R."/>
            <person name="Shende V.V."/>
            <person name="Wierzbicki I.H."/>
            <person name="Pendleton A.L."/>
            <person name="Watervoot N.F."/>
            <person name="Auber R.P."/>
            <person name="Gonzalez D.J."/>
            <person name="Wisecaver J.H."/>
            <person name="Moore B.S."/>
        </authorList>
    </citation>
    <scope>NUCLEOTIDE SEQUENCE [LARGE SCALE GENOMIC DNA]</scope>
    <source>
        <strain evidence="2 3">12B1</strain>
    </source>
</reference>
<dbReference type="GO" id="GO:0016787">
    <property type="term" value="F:hydrolase activity"/>
    <property type="evidence" value="ECO:0007669"/>
    <property type="project" value="UniProtKB-KW"/>
</dbReference>
<dbReference type="SUPFAM" id="SSF53474">
    <property type="entry name" value="alpha/beta-Hydrolases"/>
    <property type="match status" value="1"/>
</dbReference>
<sequence>MEVRFASHYGKLYLPADATAEAPCRVVMYLHGGFWKPQWNLHTLPTDALHRAFGKVAWWAVEYSRVDQAAPPASADGGGWPQTCVDVLRGANALGDGTLPEDVQRRLDTRRVFVCGHSAGGQLALWLAQYSRLPPARRSELAEAARPACSAADAACVAAGVHAGVCLVGVVGLAPIASLRAAALDGLSDFHDAAINFMWRAGPTADAAAPALAAACPTSLREQLPMLGGDAPPLSTLLIHGAEDTDVPASASVEFATRAWAVEGVHPVWLCIVPGADHYVVAGLGDLSNAPYQKPWATVCDALSAFVHGEEDALSAICCHAEDARSLCTMVPLHTCARHTVEAIVNGGTAREELEKKCTEQPDFEDAITRGLRRWCAWTGEGQPELVEWLDNRSGLREK</sequence>
<name>A0AB34IXE6_PRYPA</name>
<proteinExistence type="predicted"/>
<accession>A0AB34IXE6</accession>
<keyword evidence="3" id="KW-1185">Reference proteome</keyword>
<evidence type="ECO:0000313" key="2">
    <source>
        <dbReference type="EMBL" id="KAL1508244.1"/>
    </source>
</evidence>
<keyword evidence="1" id="KW-0378">Hydrolase</keyword>
<dbReference type="EMBL" id="JBGBPQ010000016">
    <property type="protein sequence ID" value="KAL1508244.1"/>
    <property type="molecule type" value="Genomic_DNA"/>
</dbReference>
<protein>
    <submittedName>
        <fullName evidence="2">Uncharacterized protein</fullName>
    </submittedName>
</protein>
<evidence type="ECO:0000313" key="3">
    <source>
        <dbReference type="Proteomes" id="UP001515480"/>
    </source>
</evidence>
<dbReference type="PANTHER" id="PTHR48081:SF33">
    <property type="entry name" value="KYNURENINE FORMAMIDASE"/>
    <property type="match status" value="1"/>
</dbReference>
<gene>
    <name evidence="2" type="ORF">AB1Y20_004361</name>
</gene>
<dbReference type="PANTHER" id="PTHR48081">
    <property type="entry name" value="AB HYDROLASE SUPERFAMILY PROTEIN C4A8.06C"/>
    <property type="match status" value="1"/>
</dbReference>
<dbReference type="InterPro" id="IPR029058">
    <property type="entry name" value="AB_hydrolase_fold"/>
</dbReference>
<organism evidence="2 3">
    <name type="scientific">Prymnesium parvum</name>
    <name type="common">Toxic golden alga</name>
    <dbReference type="NCBI Taxonomy" id="97485"/>
    <lineage>
        <taxon>Eukaryota</taxon>
        <taxon>Haptista</taxon>
        <taxon>Haptophyta</taxon>
        <taxon>Prymnesiophyceae</taxon>
        <taxon>Prymnesiales</taxon>
        <taxon>Prymnesiaceae</taxon>
        <taxon>Prymnesium</taxon>
    </lineage>
</organism>
<evidence type="ECO:0000256" key="1">
    <source>
        <dbReference type="ARBA" id="ARBA00022801"/>
    </source>
</evidence>
<dbReference type="AlphaFoldDB" id="A0AB34IXE6"/>
<comment type="caution">
    <text evidence="2">The sequence shown here is derived from an EMBL/GenBank/DDBJ whole genome shotgun (WGS) entry which is preliminary data.</text>
</comment>